<dbReference type="Proteomes" id="UP000829196">
    <property type="component" value="Unassembled WGS sequence"/>
</dbReference>
<organism evidence="1 2">
    <name type="scientific">Dendrobium nobile</name>
    <name type="common">Orchid</name>
    <dbReference type="NCBI Taxonomy" id="94219"/>
    <lineage>
        <taxon>Eukaryota</taxon>
        <taxon>Viridiplantae</taxon>
        <taxon>Streptophyta</taxon>
        <taxon>Embryophyta</taxon>
        <taxon>Tracheophyta</taxon>
        <taxon>Spermatophyta</taxon>
        <taxon>Magnoliopsida</taxon>
        <taxon>Liliopsida</taxon>
        <taxon>Asparagales</taxon>
        <taxon>Orchidaceae</taxon>
        <taxon>Epidendroideae</taxon>
        <taxon>Malaxideae</taxon>
        <taxon>Dendrobiinae</taxon>
        <taxon>Dendrobium</taxon>
    </lineage>
</organism>
<keyword evidence="2" id="KW-1185">Reference proteome</keyword>
<dbReference type="AlphaFoldDB" id="A0A8T3BQQ1"/>
<accession>A0A8T3BQQ1</accession>
<protein>
    <submittedName>
        <fullName evidence="1">Uncharacterized protein</fullName>
    </submittedName>
</protein>
<evidence type="ECO:0000313" key="2">
    <source>
        <dbReference type="Proteomes" id="UP000829196"/>
    </source>
</evidence>
<name>A0A8T3BQQ1_DENNO</name>
<evidence type="ECO:0000313" key="1">
    <source>
        <dbReference type="EMBL" id="KAI0518649.1"/>
    </source>
</evidence>
<sequence>MRLGGEEEKEGLGLGLSCREKIECLRVQEEASDKKNELRLSCVGKTAKYSEGRRITRTPRLHFINASRDVTEANLHVASSKTAPNHRILAIVSKRRGVTVAEGEICAGLAWVWPRYY</sequence>
<proteinExistence type="predicted"/>
<dbReference type="EMBL" id="JAGYWB010000006">
    <property type="protein sequence ID" value="KAI0518649.1"/>
    <property type="molecule type" value="Genomic_DNA"/>
</dbReference>
<gene>
    <name evidence="1" type="ORF">KFK09_006085</name>
</gene>
<comment type="caution">
    <text evidence="1">The sequence shown here is derived from an EMBL/GenBank/DDBJ whole genome shotgun (WGS) entry which is preliminary data.</text>
</comment>
<reference evidence="1" key="1">
    <citation type="journal article" date="2022" name="Front. Genet.">
        <title>Chromosome-Scale Assembly of the Dendrobium nobile Genome Provides Insights Into the Molecular Mechanism of the Biosynthesis of the Medicinal Active Ingredient of Dendrobium.</title>
        <authorList>
            <person name="Xu Q."/>
            <person name="Niu S.-C."/>
            <person name="Li K.-L."/>
            <person name="Zheng P.-J."/>
            <person name="Zhang X.-J."/>
            <person name="Jia Y."/>
            <person name="Liu Y."/>
            <person name="Niu Y.-X."/>
            <person name="Yu L.-H."/>
            <person name="Chen D.-F."/>
            <person name="Zhang G.-Q."/>
        </authorList>
    </citation>
    <scope>NUCLEOTIDE SEQUENCE</scope>
    <source>
        <tissue evidence="1">Leaf</tissue>
    </source>
</reference>